<dbReference type="InterPro" id="IPR001128">
    <property type="entry name" value="Cyt_P450"/>
</dbReference>
<dbReference type="GO" id="GO:0005506">
    <property type="term" value="F:iron ion binding"/>
    <property type="evidence" value="ECO:0007669"/>
    <property type="project" value="InterPro"/>
</dbReference>
<keyword evidence="1" id="KW-0812">Transmembrane</keyword>
<dbReference type="Gene3D" id="1.10.630.10">
    <property type="entry name" value="Cytochrome P450"/>
    <property type="match status" value="1"/>
</dbReference>
<dbReference type="Pfam" id="PF00067">
    <property type="entry name" value="p450"/>
    <property type="match status" value="1"/>
</dbReference>
<comment type="caution">
    <text evidence="2">The sequence shown here is derived from an EMBL/GenBank/DDBJ whole genome shotgun (WGS) entry which is preliminary data.</text>
</comment>
<gene>
    <name evidence="2" type="ORF">MVEN_00803200</name>
</gene>
<accession>A0A8H6YJ17</accession>
<dbReference type="GO" id="GO:0016705">
    <property type="term" value="F:oxidoreductase activity, acting on paired donors, with incorporation or reduction of molecular oxygen"/>
    <property type="evidence" value="ECO:0007669"/>
    <property type="project" value="InterPro"/>
</dbReference>
<dbReference type="GO" id="GO:0020037">
    <property type="term" value="F:heme binding"/>
    <property type="evidence" value="ECO:0007669"/>
    <property type="project" value="InterPro"/>
</dbReference>
<name>A0A8H6YJ17_9AGAR</name>
<dbReference type="SUPFAM" id="SSF48264">
    <property type="entry name" value="Cytochrome P450"/>
    <property type="match status" value="1"/>
</dbReference>
<protein>
    <submittedName>
        <fullName evidence="2">Cytochrome P450</fullName>
    </submittedName>
</protein>
<dbReference type="EMBL" id="JACAZI010000005">
    <property type="protein sequence ID" value="KAF7360713.1"/>
    <property type="molecule type" value="Genomic_DNA"/>
</dbReference>
<feature type="transmembrane region" description="Helical" evidence="1">
    <location>
        <begin position="125"/>
        <end position="145"/>
    </location>
</feature>
<reference evidence="2" key="1">
    <citation type="submission" date="2020-05" db="EMBL/GenBank/DDBJ databases">
        <title>Mycena genomes resolve the evolution of fungal bioluminescence.</title>
        <authorList>
            <person name="Tsai I.J."/>
        </authorList>
    </citation>
    <scope>NUCLEOTIDE SEQUENCE</scope>
    <source>
        <strain evidence="2">CCC161011</strain>
    </source>
</reference>
<keyword evidence="1" id="KW-0472">Membrane</keyword>
<dbReference type="GO" id="GO:0004497">
    <property type="term" value="F:monooxygenase activity"/>
    <property type="evidence" value="ECO:0007669"/>
    <property type="project" value="InterPro"/>
</dbReference>
<sequence>MISAAEHPACADEAAWFHACRVDDVDSIDDFVNDFLYQFPHECFLPHRGSGPRIPGPPAHPLVGHTFQVPTIKTWKYYEDLWHKHGPIVKLTLAGDDILVLSDPADAQELELASVKPFTDILDSWLGLILLPLFSLAIFTSRMICLPPSHLN</sequence>
<dbReference type="InterPro" id="IPR036396">
    <property type="entry name" value="Cyt_P450_sf"/>
</dbReference>
<dbReference type="Proteomes" id="UP000620124">
    <property type="component" value="Unassembled WGS sequence"/>
</dbReference>
<keyword evidence="1" id="KW-1133">Transmembrane helix</keyword>
<dbReference type="AlphaFoldDB" id="A0A8H6YJ17"/>
<organism evidence="2 3">
    <name type="scientific">Mycena venus</name>
    <dbReference type="NCBI Taxonomy" id="2733690"/>
    <lineage>
        <taxon>Eukaryota</taxon>
        <taxon>Fungi</taxon>
        <taxon>Dikarya</taxon>
        <taxon>Basidiomycota</taxon>
        <taxon>Agaricomycotina</taxon>
        <taxon>Agaricomycetes</taxon>
        <taxon>Agaricomycetidae</taxon>
        <taxon>Agaricales</taxon>
        <taxon>Marasmiineae</taxon>
        <taxon>Mycenaceae</taxon>
        <taxon>Mycena</taxon>
    </lineage>
</organism>
<dbReference type="OrthoDB" id="1055148at2759"/>
<proteinExistence type="predicted"/>
<evidence type="ECO:0000313" key="2">
    <source>
        <dbReference type="EMBL" id="KAF7360713.1"/>
    </source>
</evidence>
<evidence type="ECO:0000313" key="3">
    <source>
        <dbReference type="Proteomes" id="UP000620124"/>
    </source>
</evidence>
<keyword evidence="3" id="KW-1185">Reference proteome</keyword>
<evidence type="ECO:0000256" key="1">
    <source>
        <dbReference type="SAM" id="Phobius"/>
    </source>
</evidence>